<sequence>MEEQIDVQDTWVKTADGLTLYLRIYGRDSAQPPVVCLPGLTRNHRDFDGLARYLAAAPFHRRVIAMDSRGRGNSDRDPDPAHYNLWQETQDVMAALDQIGVQQADFIGSSRGGLILHLLAPVRPALIRRIVLNDIGPRIDAEGLQHIKAYLSERPTLRSWEACANWLRKIHGAAFPILNADDWDEMGRAIYREDGGHFSSDYDAAIASQITAIDFDKPIPELWEQFESLRQFPLLIIRGEHSRLLSKATCADMINRHPDAREIVATGQGHTPVLHLDPLAATIGHFLA</sequence>
<name>A0ABU0I7K9_9HYPH</name>
<organism evidence="2 3">
    <name type="scientific">Rhizobium paknamense</name>
    <dbReference type="NCBI Taxonomy" id="1206817"/>
    <lineage>
        <taxon>Bacteria</taxon>
        <taxon>Pseudomonadati</taxon>
        <taxon>Pseudomonadota</taxon>
        <taxon>Alphaproteobacteria</taxon>
        <taxon>Hyphomicrobiales</taxon>
        <taxon>Rhizobiaceae</taxon>
        <taxon>Rhizobium/Agrobacterium group</taxon>
        <taxon>Rhizobium</taxon>
    </lineage>
</organism>
<dbReference type="PANTHER" id="PTHR43433:SF5">
    <property type="entry name" value="AB HYDROLASE-1 DOMAIN-CONTAINING PROTEIN"/>
    <property type="match status" value="1"/>
</dbReference>
<protein>
    <submittedName>
        <fullName evidence="2">Pimeloyl-ACP methyl ester carboxylesterase</fullName>
    </submittedName>
</protein>
<keyword evidence="3" id="KW-1185">Reference proteome</keyword>
<comment type="caution">
    <text evidence="2">The sequence shown here is derived from an EMBL/GenBank/DDBJ whole genome shotgun (WGS) entry which is preliminary data.</text>
</comment>
<dbReference type="EMBL" id="JAUSWH010000001">
    <property type="protein sequence ID" value="MDQ0454211.1"/>
    <property type="molecule type" value="Genomic_DNA"/>
</dbReference>
<dbReference type="PANTHER" id="PTHR43433">
    <property type="entry name" value="HYDROLASE, ALPHA/BETA FOLD FAMILY PROTEIN"/>
    <property type="match status" value="1"/>
</dbReference>
<dbReference type="RefSeq" id="WP_307156396.1">
    <property type="nucleotide sequence ID" value="NZ_JAUSWH010000001.1"/>
</dbReference>
<proteinExistence type="predicted"/>
<dbReference type="Pfam" id="PF00561">
    <property type="entry name" value="Abhydrolase_1"/>
    <property type="match status" value="1"/>
</dbReference>
<dbReference type="Proteomes" id="UP001235269">
    <property type="component" value="Unassembled WGS sequence"/>
</dbReference>
<dbReference type="Gene3D" id="3.40.50.1820">
    <property type="entry name" value="alpha/beta hydrolase"/>
    <property type="match status" value="1"/>
</dbReference>
<evidence type="ECO:0000313" key="2">
    <source>
        <dbReference type="EMBL" id="MDQ0454211.1"/>
    </source>
</evidence>
<dbReference type="SUPFAM" id="SSF53474">
    <property type="entry name" value="alpha/beta-Hydrolases"/>
    <property type="match status" value="1"/>
</dbReference>
<gene>
    <name evidence="2" type="ORF">QO005_000526</name>
</gene>
<dbReference type="InterPro" id="IPR029058">
    <property type="entry name" value="AB_hydrolase_fold"/>
</dbReference>
<evidence type="ECO:0000313" key="3">
    <source>
        <dbReference type="Proteomes" id="UP001235269"/>
    </source>
</evidence>
<reference evidence="2 3" key="1">
    <citation type="submission" date="2023-07" db="EMBL/GenBank/DDBJ databases">
        <title>Genomic Encyclopedia of Type Strains, Phase IV (KMG-IV): sequencing the most valuable type-strain genomes for metagenomic binning, comparative biology and taxonomic classification.</title>
        <authorList>
            <person name="Goeker M."/>
        </authorList>
    </citation>
    <scope>NUCLEOTIDE SEQUENCE [LARGE SCALE GENOMIC DNA]</scope>
    <source>
        <strain evidence="2 3">DSM 100301</strain>
    </source>
</reference>
<dbReference type="InterPro" id="IPR050471">
    <property type="entry name" value="AB_hydrolase"/>
</dbReference>
<feature type="domain" description="AB hydrolase-1" evidence="1">
    <location>
        <begin position="32"/>
        <end position="272"/>
    </location>
</feature>
<evidence type="ECO:0000259" key="1">
    <source>
        <dbReference type="Pfam" id="PF00561"/>
    </source>
</evidence>
<dbReference type="InterPro" id="IPR000073">
    <property type="entry name" value="AB_hydrolase_1"/>
</dbReference>
<accession>A0ABU0I7K9</accession>